<feature type="domain" description="SRR1-like" evidence="3">
    <location>
        <begin position="143"/>
        <end position="309"/>
    </location>
</feature>
<feature type="region of interest" description="Disordered" evidence="2">
    <location>
        <begin position="48"/>
        <end position="110"/>
    </location>
</feature>
<gene>
    <name evidence="4" type="primary">SRRD</name>
</gene>
<accession>A0A670KI41</accession>
<dbReference type="Ensembl" id="ENSPMRT00000038112.1">
    <property type="protein sequence ID" value="ENSPMRP00000035965.1"/>
    <property type="gene ID" value="ENSPMRG00000023236.1"/>
</dbReference>
<proteinExistence type="inferred from homology"/>
<dbReference type="InterPro" id="IPR040044">
    <property type="entry name" value="SRR1L"/>
</dbReference>
<evidence type="ECO:0000256" key="1">
    <source>
        <dbReference type="ARBA" id="ARBA00009856"/>
    </source>
</evidence>
<dbReference type="Pfam" id="PF07985">
    <property type="entry name" value="SRR1"/>
    <property type="match status" value="1"/>
</dbReference>
<evidence type="ECO:0000259" key="3">
    <source>
        <dbReference type="Pfam" id="PF07985"/>
    </source>
</evidence>
<dbReference type="PANTHER" id="PTHR28626:SF3">
    <property type="entry name" value="SRR1-LIKE PROTEIN"/>
    <property type="match status" value="1"/>
</dbReference>
<protein>
    <submittedName>
        <fullName evidence="4">SRR1 domain containing</fullName>
    </submittedName>
</protein>
<comment type="similarity">
    <text evidence="1">Belongs to the SRR1 family.</text>
</comment>
<reference evidence="4" key="2">
    <citation type="submission" date="2025-08" db="UniProtKB">
        <authorList>
            <consortium name="Ensembl"/>
        </authorList>
    </citation>
    <scope>IDENTIFICATION</scope>
</reference>
<dbReference type="PANTHER" id="PTHR28626">
    <property type="entry name" value="SRR1-LIKE PROTEIN"/>
    <property type="match status" value="1"/>
</dbReference>
<evidence type="ECO:0000313" key="5">
    <source>
        <dbReference type="Proteomes" id="UP000472272"/>
    </source>
</evidence>
<dbReference type="GeneTree" id="ENSGT00390000003948"/>
<reference evidence="4" key="3">
    <citation type="submission" date="2025-09" db="UniProtKB">
        <authorList>
            <consortium name="Ensembl"/>
        </authorList>
    </citation>
    <scope>IDENTIFICATION</scope>
</reference>
<feature type="compositionally biased region" description="Basic and acidic residues" evidence="2">
    <location>
        <begin position="70"/>
        <end position="85"/>
    </location>
</feature>
<evidence type="ECO:0000313" key="4">
    <source>
        <dbReference type="Ensembl" id="ENSPMRP00000035965.1"/>
    </source>
</evidence>
<feature type="compositionally biased region" description="Gly residues" evidence="2">
    <location>
        <begin position="57"/>
        <end position="68"/>
    </location>
</feature>
<name>A0A670KI41_PODMU</name>
<dbReference type="GO" id="GO:0005634">
    <property type="term" value="C:nucleus"/>
    <property type="evidence" value="ECO:0007669"/>
    <property type="project" value="TreeGrafter"/>
</dbReference>
<dbReference type="Proteomes" id="UP000472272">
    <property type="component" value="Chromosome 16"/>
</dbReference>
<organism evidence="4 5">
    <name type="scientific">Podarcis muralis</name>
    <name type="common">Wall lizard</name>
    <name type="synonym">Lacerta muralis</name>
    <dbReference type="NCBI Taxonomy" id="64176"/>
    <lineage>
        <taxon>Eukaryota</taxon>
        <taxon>Metazoa</taxon>
        <taxon>Chordata</taxon>
        <taxon>Craniata</taxon>
        <taxon>Vertebrata</taxon>
        <taxon>Euteleostomi</taxon>
        <taxon>Lepidosauria</taxon>
        <taxon>Squamata</taxon>
        <taxon>Bifurcata</taxon>
        <taxon>Unidentata</taxon>
        <taxon>Episquamata</taxon>
        <taxon>Laterata</taxon>
        <taxon>Lacertibaenia</taxon>
        <taxon>Lacertidae</taxon>
        <taxon>Podarcis</taxon>
    </lineage>
</organism>
<dbReference type="AlphaFoldDB" id="A0A670KI41"/>
<evidence type="ECO:0000256" key="2">
    <source>
        <dbReference type="SAM" id="MobiDB-lite"/>
    </source>
</evidence>
<dbReference type="InterPro" id="IPR012942">
    <property type="entry name" value="SRR1-like"/>
</dbReference>
<keyword evidence="5" id="KW-1185">Reference proteome</keyword>
<reference evidence="4 5" key="1">
    <citation type="journal article" date="2019" name="Proc. Natl. Acad. Sci. U.S.A.">
        <title>Regulatory changes in pterin and carotenoid genes underlie balanced color polymorphisms in the wall lizard.</title>
        <authorList>
            <person name="Andrade P."/>
            <person name="Pinho C."/>
            <person name="Perez I de Lanuza G."/>
            <person name="Afonso S."/>
            <person name="Brejcha J."/>
            <person name="Rubin C.J."/>
            <person name="Wallerman O."/>
            <person name="Pereira P."/>
            <person name="Sabatino S.J."/>
            <person name="Bellati A."/>
            <person name="Pellitteri-Rosa D."/>
            <person name="Bosakova Z."/>
            <person name="Bunikis I."/>
            <person name="Carretero M.A."/>
            <person name="Feiner N."/>
            <person name="Marsik P."/>
            <person name="Pauperio F."/>
            <person name="Salvi D."/>
            <person name="Soler L."/>
            <person name="While G.M."/>
            <person name="Uller T."/>
            <person name="Font E."/>
            <person name="Andersson L."/>
            <person name="Carneiro M."/>
        </authorList>
    </citation>
    <scope>NUCLEOTIDE SEQUENCE</scope>
</reference>
<sequence length="344" mass="38040">MAAAEWVRVTEVVCLPRAFPLWSLRVPRRDSPGGIALAPGFAWSAAERAKAGTPREGAGGGGASGGERSGAAERPRAPRTREKGRGGGCGRRGTILKSLPKHPAAGKGVTRPSVEKALSAFEKLQLTPPAESVLEPSSQLQEEPSRSRAQDLQCVCYGIGNFSSCVQARYQLAFLLLLLEELKIPEDLCYIFDPVFSTLEIKVLAHLGLTVLLENEEGKCCIHNPTIFYMVHCGKALYNNLLWSNWSIEALSKTVIIGNSFKGIEDRVLSRIFQKDYSYIAKVLIATDEEALPSHPQYLDIFNDTSVHCFPLEKLRDLPPEIWKLQEEPVYPDEDQPEIIRNKK</sequence>
<dbReference type="GO" id="GO:0005737">
    <property type="term" value="C:cytoplasm"/>
    <property type="evidence" value="ECO:0007669"/>
    <property type="project" value="TreeGrafter"/>
</dbReference>